<evidence type="ECO:0000313" key="2">
    <source>
        <dbReference type="Proteomes" id="UP001194469"/>
    </source>
</evidence>
<reference evidence="1 2" key="1">
    <citation type="submission" date="2019-08" db="EMBL/GenBank/DDBJ databases">
        <authorList>
            <person name="Luo N."/>
        </authorList>
    </citation>
    <scope>NUCLEOTIDE SEQUENCE [LARGE SCALE GENOMIC DNA]</scope>
    <source>
        <strain evidence="1 2">NCIMB 9442</strain>
    </source>
</reference>
<name>A0ABS0J111_9BACT</name>
<protein>
    <submittedName>
        <fullName evidence="1">Structural protein</fullName>
    </submittedName>
</protein>
<keyword evidence="2" id="KW-1185">Reference proteome</keyword>
<dbReference type="EMBL" id="VRYY01000077">
    <property type="protein sequence ID" value="MBG3876120.1"/>
    <property type="molecule type" value="Genomic_DNA"/>
</dbReference>
<dbReference type="RefSeq" id="WP_116306272.1">
    <property type="nucleotide sequence ID" value="NZ_VRYY01000077.1"/>
</dbReference>
<evidence type="ECO:0000313" key="1">
    <source>
        <dbReference type="EMBL" id="MBG3876120.1"/>
    </source>
</evidence>
<dbReference type="Proteomes" id="UP001194469">
    <property type="component" value="Unassembled WGS sequence"/>
</dbReference>
<comment type="caution">
    <text evidence="1">The sequence shown here is derived from an EMBL/GenBank/DDBJ whole genome shotgun (WGS) entry which is preliminary data.</text>
</comment>
<gene>
    <name evidence="1" type="ORF">FVW20_03525</name>
</gene>
<organism evidence="1 2">
    <name type="scientific">Nitratidesulfovibrio oxamicus</name>
    <dbReference type="NCBI Taxonomy" id="32016"/>
    <lineage>
        <taxon>Bacteria</taxon>
        <taxon>Pseudomonadati</taxon>
        <taxon>Thermodesulfobacteriota</taxon>
        <taxon>Desulfovibrionia</taxon>
        <taxon>Desulfovibrionales</taxon>
        <taxon>Desulfovibrionaceae</taxon>
        <taxon>Nitratidesulfovibrio</taxon>
    </lineage>
</organism>
<accession>A0ABS0J111</accession>
<proteinExistence type="predicted"/>
<sequence>MAIPRGIRNNNPGNIRHGDKWKGLAPIQGDPDFCTFATPEDGIRAMAVILLNYQRKHGLKTVRQIISRWAPPTENNTEAYIRHVAERLGVGPDDPIVVADVLPTLVACIIRHENGQHPYDTATIGRGVGMAVERA</sequence>